<keyword evidence="2" id="KW-1003">Cell membrane</keyword>
<evidence type="ECO:0000256" key="2">
    <source>
        <dbReference type="ARBA" id="ARBA00022475"/>
    </source>
</evidence>
<dbReference type="SMART" id="SM00409">
    <property type="entry name" value="IG"/>
    <property type="match status" value="2"/>
</dbReference>
<dbReference type="PANTHER" id="PTHR11738">
    <property type="entry name" value="MHC CLASS I NK CELL RECEPTOR"/>
    <property type="match status" value="1"/>
</dbReference>
<evidence type="ECO:0000313" key="13">
    <source>
        <dbReference type="Proteomes" id="UP001488838"/>
    </source>
</evidence>
<dbReference type="InterPro" id="IPR013783">
    <property type="entry name" value="Ig-like_fold"/>
</dbReference>
<keyword evidence="3" id="KW-0812">Transmembrane</keyword>
<comment type="caution">
    <text evidence="12">The sequence shown here is derived from an EMBL/GenBank/DDBJ whole genome shotgun (WGS) entry which is preliminary data.</text>
</comment>
<sequence length="540" mass="60822">NSLAGLSLGPRNSVLAGGLSKPTLRAVPKNVVTIGNEVTIICEDPSNAQEYPLYIKGYPDSQLTTSHQDTEEKDKIFISSIESHNAGQYSCFYKSPAGISEQSDTLELIVTGIYSSKITLKSQTSPVVISGGYVTLQCSSKEKYNSFILMKEDQKFSRPMPTQNTNTGLFQALFTVGPVIPNQRWRFTCYGYYQNSSHLWSVPSNHLELLVSGTLQKPILWAEPSSVISIGKPMTIWCKGTTETQVYFLHEVRSPASWEGRTFHRPDTKSMFSITSMEWYHAGQYHCYCYNSAGWSEHSDTLELVVTRVYLSKVSLSAKNSPVVKSQEYEILQCSSQEKYYSYILMKEDQKFSRPVPAQNTNIGLFQTLFTVGPVNPNQRWRFTCYGYYQNSSCLWFLQKKPTLNAVPNPVVTLGSSVTASCSSNNNYNGFILIKEKQFFSLMDSQYAYTGQSSASFQVGPITLSERWSLRCYGYYSRNPQILSEGSDILEILVSGTFQKPTMRAEPGSMITLWNPVTIWCEGNMETLICFLHKEGRPEP</sequence>
<dbReference type="Gene3D" id="2.60.40.10">
    <property type="entry name" value="Immunoglobulins"/>
    <property type="match status" value="6"/>
</dbReference>
<dbReference type="FunFam" id="2.60.40.10:FF:000049">
    <property type="entry name" value="Leukocyte immunoglobulin-like receptor subfamily B member 1"/>
    <property type="match status" value="5"/>
</dbReference>
<evidence type="ECO:0000256" key="6">
    <source>
        <dbReference type="ARBA" id="ARBA00022989"/>
    </source>
</evidence>
<keyword evidence="6" id="KW-1133">Transmembrane helix</keyword>
<dbReference type="InterPro" id="IPR013151">
    <property type="entry name" value="Immunoglobulin_dom"/>
</dbReference>
<keyword evidence="7" id="KW-0472">Membrane</keyword>
<protein>
    <recommendedName>
        <fullName evidence="11">Ig-like domain-containing protein</fullName>
    </recommendedName>
</protein>
<name>A0AAW0H1W9_MYOGA</name>
<evidence type="ECO:0000313" key="12">
    <source>
        <dbReference type="EMBL" id="KAK7795252.1"/>
    </source>
</evidence>
<comment type="subcellular location">
    <subcellularLocation>
        <location evidence="1">Cell membrane</location>
        <topology evidence="1">Single-pass membrane protein</topology>
    </subcellularLocation>
</comment>
<dbReference type="InterPro" id="IPR003599">
    <property type="entry name" value="Ig_sub"/>
</dbReference>
<dbReference type="PANTHER" id="PTHR11738:SF179">
    <property type="entry name" value="LEUKOCYTE IMMUNOGLOBULIN-LIKE RECEPTOR SUBFAMILY A MEMBER 5"/>
    <property type="match status" value="1"/>
</dbReference>
<dbReference type="PROSITE" id="PS50835">
    <property type="entry name" value="IG_LIKE"/>
    <property type="match status" value="2"/>
</dbReference>
<dbReference type="Proteomes" id="UP001488838">
    <property type="component" value="Unassembled WGS sequence"/>
</dbReference>
<dbReference type="AlphaFoldDB" id="A0AAW0H1W9"/>
<keyword evidence="5" id="KW-0677">Repeat</keyword>
<evidence type="ECO:0000256" key="9">
    <source>
        <dbReference type="ARBA" id="ARBA00023180"/>
    </source>
</evidence>
<dbReference type="GO" id="GO:0019221">
    <property type="term" value="P:cytokine-mediated signaling pathway"/>
    <property type="evidence" value="ECO:0007669"/>
    <property type="project" value="TreeGrafter"/>
</dbReference>
<dbReference type="GO" id="GO:0032396">
    <property type="term" value="F:inhibitory MHC class I receptor activity"/>
    <property type="evidence" value="ECO:0007669"/>
    <property type="project" value="TreeGrafter"/>
</dbReference>
<feature type="domain" description="Ig-like" evidence="11">
    <location>
        <begin position="218"/>
        <end position="303"/>
    </location>
</feature>
<organism evidence="12 13">
    <name type="scientific">Myodes glareolus</name>
    <name type="common">Bank vole</name>
    <name type="synonym">Clethrionomys glareolus</name>
    <dbReference type="NCBI Taxonomy" id="447135"/>
    <lineage>
        <taxon>Eukaryota</taxon>
        <taxon>Metazoa</taxon>
        <taxon>Chordata</taxon>
        <taxon>Craniata</taxon>
        <taxon>Vertebrata</taxon>
        <taxon>Euteleostomi</taxon>
        <taxon>Mammalia</taxon>
        <taxon>Eutheria</taxon>
        <taxon>Euarchontoglires</taxon>
        <taxon>Glires</taxon>
        <taxon>Rodentia</taxon>
        <taxon>Myomorpha</taxon>
        <taxon>Muroidea</taxon>
        <taxon>Cricetidae</taxon>
        <taxon>Arvicolinae</taxon>
        <taxon>Myodes</taxon>
    </lineage>
</organism>
<evidence type="ECO:0000256" key="7">
    <source>
        <dbReference type="ARBA" id="ARBA00023136"/>
    </source>
</evidence>
<reference evidence="12 13" key="1">
    <citation type="journal article" date="2023" name="bioRxiv">
        <title>Conserved and derived expression patterns and positive selection on dental genes reveal complex evolutionary context of ever-growing rodent molars.</title>
        <authorList>
            <person name="Calamari Z.T."/>
            <person name="Song A."/>
            <person name="Cohen E."/>
            <person name="Akter M."/>
            <person name="Roy R.D."/>
            <person name="Hallikas O."/>
            <person name="Christensen M.M."/>
            <person name="Li P."/>
            <person name="Marangoni P."/>
            <person name="Jernvall J."/>
            <person name="Klein O.D."/>
        </authorList>
    </citation>
    <scope>NUCLEOTIDE SEQUENCE [LARGE SCALE GENOMIC DNA]</scope>
    <source>
        <strain evidence="12">V071</strain>
    </source>
</reference>
<evidence type="ECO:0000256" key="10">
    <source>
        <dbReference type="ARBA" id="ARBA00023319"/>
    </source>
</evidence>
<feature type="domain" description="Ig-like" evidence="11">
    <location>
        <begin position="22"/>
        <end position="107"/>
    </location>
</feature>
<feature type="non-terminal residue" evidence="12">
    <location>
        <position position="1"/>
    </location>
</feature>
<dbReference type="Pfam" id="PF13895">
    <property type="entry name" value="Ig_2"/>
    <property type="match status" value="2"/>
</dbReference>
<dbReference type="Pfam" id="PF00047">
    <property type="entry name" value="ig"/>
    <property type="match status" value="1"/>
</dbReference>
<evidence type="ECO:0000256" key="1">
    <source>
        <dbReference type="ARBA" id="ARBA00004162"/>
    </source>
</evidence>
<keyword evidence="10" id="KW-0393">Immunoglobulin domain</keyword>
<evidence type="ECO:0000256" key="8">
    <source>
        <dbReference type="ARBA" id="ARBA00023157"/>
    </source>
</evidence>
<evidence type="ECO:0000256" key="5">
    <source>
        <dbReference type="ARBA" id="ARBA00022737"/>
    </source>
</evidence>
<dbReference type="GO" id="GO:0002764">
    <property type="term" value="P:immune response-regulating signaling pathway"/>
    <property type="evidence" value="ECO:0007669"/>
    <property type="project" value="TreeGrafter"/>
</dbReference>
<dbReference type="GO" id="GO:0005886">
    <property type="term" value="C:plasma membrane"/>
    <property type="evidence" value="ECO:0007669"/>
    <property type="project" value="UniProtKB-SubCell"/>
</dbReference>
<keyword evidence="8" id="KW-1015">Disulfide bond</keyword>
<keyword evidence="13" id="KW-1185">Reference proteome</keyword>
<gene>
    <name evidence="12" type="ORF">U0070_011589</name>
</gene>
<dbReference type="InterPro" id="IPR007110">
    <property type="entry name" value="Ig-like_dom"/>
</dbReference>
<evidence type="ECO:0000259" key="11">
    <source>
        <dbReference type="PROSITE" id="PS50835"/>
    </source>
</evidence>
<keyword evidence="4" id="KW-0732">Signal</keyword>
<dbReference type="EMBL" id="JBBHLL010002840">
    <property type="protein sequence ID" value="KAK7795252.1"/>
    <property type="molecule type" value="Genomic_DNA"/>
</dbReference>
<proteinExistence type="predicted"/>
<evidence type="ECO:0000256" key="4">
    <source>
        <dbReference type="ARBA" id="ARBA00022729"/>
    </source>
</evidence>
<dbReference type="InterPro" id="IPR036179">
    <property type="entry name" value="Ig-like_dom_sf"/>
</dbReference>
<keyword evidence="9" id="KW-0325">Glycoprotein</keyword>
<accession>A0AAW0H1W9</accession>
<dbReference type="SUPFAM" id="SSF48726">
    <property type="entry name" value="Immunoglobulin"/>
    <property type="match status" value="5"/>
</dbReference>
<dbReference type="InterPro" id="IPR050412">
    <property type="entry name" value="Ig-like_Receptors_ImmuneReg"/>
</dbReference>
<evidence type="ECO:0000256" key="3">
    <source>
        <dbReference type="ARBA" id="ARBA00022692"/>
    </source>
</evidence>